<sequence>MNLYSAKVRNCGTEKEEQQNIEKSSILFMPFAPHFSTT</sequence>
<gene>
    <name evidence="1" type="ORF">EUGRSUZ_E034972</name>
</gene>
<proteinExistence type="predicted"/>
<dbReference type="EMBL" id="KK198757">
    <property type="protein sequence ID" value="KCW74764.1"/>
    <property type="molecule type" value="Genomic_DNA"/>
</dbReference>
<feature type="non-terminal residue" evidence="1">
    <location>
        <position position="1"/>
    </location>
</feature>
<evidence type="ECO:0000313" key="1">
    <source>
        <dbReference type="EMBL" id="KCW74764.1"/>
    </source>
</evidence>
<protein>
    <submittedName>
        <fullName evidence="1">Uncharacterized protein</fullName>
    </submittedName>
</protein>
<accession>A0A059C925</accession>
<dbReference type="Gramene" id="KCW74764">
    <property type="protein sequence ID" value="KCW74764"/>
    <property type="gene ID" value="EUGRSUZ_E034972"/>
</dbReference>
<name>A0A059C925_EUCGR</name>
<organism evidence="1">
    <name type="scientific">Eucalyptus grandis</name>
    <name type="common">Flooded gum</name>
    <dbReference type="NCBI Taxonomy" id="71139"/>
    <lineage>
        <taxon>Eukaryota</taxon>
        <taxon>Viridiplantae</taxon>
        <taxon>Streptophyta</taxon>
        <taxon>Embryophyta</taxon>
        <taxon>Tracheophyta</taxon>
        <taxon>Spermatophyta</taxon>
        <taxon>Magnoliopsida</taxon>
        <taxon>eudicotyledons</taxon>
        <taxon>Gunneridae</taxon>
        <taxon>Pentapetalae</taxon>
        <taxon>rosids</taxon>
        <taxon>malvids</taxon>
        <taxon>Myrtales</taxon>
        <taxon>Myrtaceae</taxon>
        <taxon>Myrtoideae</taxon>
        <taxon>Eucalypteae</taxon>
        <taxon>Eucalyptus</taxon>
    </lineage>
</organism>
<dbReference type="AlphaFoldDB" id="A0A059C925"/>
<reference evidence="1" key="1">
    <citation type="submission" date="2013-07" db="EMBL/GenBank/DDBJ databases">
        <title>The genome of Eucalyptus grandis.</title>
        <authorList>
            <person name="Schmutz J."/>
            <person name="Hayes R."/>
            <person name="Myburg A."/>
            <person name="Tuskan G."/>
            <person name="Grattapaglia D."/>
            <person name="Rokhsar D.S."/>
        </authorList>
    </citation>
    <scope>NUCLEOTIDE SEQUENCE</scope>
    <source>
        <tissue evidence="1">Leaf extractions</tissue>
    </source>
</reference>
<dbReference type="InParanoid" id="A0A059C925"/>